<organism evidence="1 2">
    <name type="scientific">Sporosarcina siberiensis</name>
    <dbReference type="NCBI Taxonomy" id="1365606"/>
    <lineage>
        <taxon>Bacteria</taxon>
        <taxon>Bacillati</taxon>
        <taxon>Bacillota</taxon>
        <taxon>Bacilli</taxon>
        <taxon>Bacillales</taxon>
        <taxon>Caryophanaceae</taxon>
        <taxon>Sporosarcina</taxon>
    </lineage>
</organism>
<dbReference type="Proteomes" id="UP001597218">
    <property type="component" value="Unassembled WGS sequence"/>
</dbReference>
<evidence type="ECO:0000313" key="1">
    <source>
        <dbReference type="EMBL" id="MFD1926490.1"/>
    </source>
</evidence>
<dbReference type="RefSeq" id="WP_381535128.1">
    <property type="nucleotide sequence ID" value="NZ_JBHUGI010000001.1"/>
</dbReference>
<keyword evidence="2" id="KW-1185">Reference proteome</keyword>
<dbReference type="EMBL" id="JBHUGI010000001">
    <property type="protein sequence ID" value="MFD1926490.1"/>
    <property type="molecule type" value="Genomic_DNA"/>
</dbReference>
<name>A0ABW4SC09_9BACL</name>
<accession>A0ABW4SC09</accession>
<sequence length="79" mass="9058">MNNTFALIDRFIISRKELLEKGETLYVQVNDGYLSIRNEIDEATNSQKTVTYFSEFDGVLQVSMKEVFEKGVKNEGNDS</sequence>
<gene>
    <name evidence="1" type="ORF">ACFSFY_00185</name>
</gene>
<reference evidence="2" key="1">
    <citation type="journal article" date="2019" name="Int. J. Syst. Evol. Microbiol.">
        <title>The Global Catalogue of Microorganisms (GCM) 10K type strain sequencing project: providing services to taxonomists for standard genome sequencing and annotation.</title>
        <authorList>
            <consortium name="The Broad Institute Genomics Platform"/>
            <consortium name="The Broad Institute Genome Sequencing Center for Infectious Disease"/>
            <person name="Wu L."/>
            <person name="Ma J."/>
        </authorList>
    </citation>
    <scope>NUCLEOTIDE SEQUENCE [LARGE SCALE GENOMIC DNA]</scope>
    <source>
        <strain evidence="2">CGMCC 4.7177</strain>
    </source>
</reference>
<proteinExistence type="predicted"/>
<comment type="caution">
    <text evidence="1">The sequence shown here is derived from an EMBL/GenBank/DDBJ whole genome shotgun (WGS) entry which is preliminary data.</text>
</comment>
<protein>
    <submittedName>
        <fullName evidence="1">Uncharacterized protein</fullName>
    </submittedName>
</protein>
<evidence type="ECO:0000313" key="2">
    <source>
        <dbReference type="Proteomes" id="UP001597218"/>
    </source>
</evidence>